<dbReference type="PANTHER" id="PTHR34072">
    <property type="entry name" value="ENZYMATIC POLYPROTEIN-RELATED"/>
    <property type="match status" value="1"/>
</dbReference>
<dbReference type="Gene3D" id="3.30.70.270">
    <property type="match status" value="1"/>
</dbReference>
<dbReference type="Gene3D" id="3.10.20.370">
    <property type="match status" value="1"/>
</dbReference>
<dbReference type="EMBL" id="LXQA010087562">
    <property type="protein sequence ID" value="MCI13270.1"/>
    <property type="molecule type" value="Genomic_DNA"/>
</dbReference>
<accession>A0A392PPA2</accession>
<evidence type="ECO:0000313" key="2">
    <source>
        <dbReference type="EMBL" id="MCI13270.1"/>
    </source>
</evidence>
<dbReference type="SUPFAM" id="SSF56672">
    <property type="entry name" value="DNA/RNA polymerases"/>
    <property type="match status" value="1"/>
</dbReference>
<dbReference type="InterPro" id="IPR043502">
    <property type="entry name" value="DNA/RNA_pol_sf"/>
</dbReference>
<keyword evidence="3" id="KW-1185">Reference proteome</keyword>
<dbReference type="InterPro" id="IPR041577">
    <property type="entry name" value="RT_RNaseH_2"/>
</dbReference>
<proteinExistence type="predicted"/>
<protein>
    <recommendedName>
        <fullName evidence="1">Reverse transcriptase/retrotransposon-derived protein RNase H-like domain-containing protein</fullName>
    </recommendedName>
</protein>
<dbReference type="CDD" id="cd09274">
    <property type="entry name" value="RNase_HI_RT_Ty3"/>
    <property type="match status" value="1"/>
</dbReference>
<dbReference type="FunFam" id="3.30.70.270:FF:000020">
    <property type="entry name" value="Transposon Tf2-6 polyprotein-like Protein"/>
    <property type="match status" value="1"/>
</dbReference>
<dbReference type="Proteomes" id="UP000265520">
    <property type="component" value="Unassembled WGS sequence"/>
</dbReference>
<comment type="caution">
    <text evidence="2">The sequence shown here is derived from an EMBL/GenBank/DDBJ whole genome shotgun (WGS) entry which is preliminary data.</text>
</comment>
<feature type="domain" description="Reverse transcriptase/retrotransposon-derived protein RNase H-like" evidence="1">
    <location>
        <begin position="82"/>
        <end position="176"/>
    </location>
</feature>
<evidence type="ECO:0000259" key="1">
    <source>
        <dbReference type="Pfam" id="PF17919"/>
    </source>
</evidence>
<dbReference type="InterPro" id="IPR043128">
    <property type="entry name" value="Rev_trsase/Diguanyl_cyclase"/>
</dbReference>
<dbReference type="PANTHER" id="PTHR34072:SF55">
    <property type="entry name" value="DNA_RNA POLYMERASES SUPERFAMILY PROTEIN"/>
    <property type="match status" value="1"/>
</dbReference>
<reference evidence="2 3" key="1">
    <citation type="journal article" date="2018" name="Front. Plant Sci.">
        <title>Red Clover (Trifolium pratense) and Zigzag Clover (T. medium) - A Picture of Genomic Similarities and Differences.</title>
        <authorList>
            <person name="Dluhosova J."/>
            <person name="Istvanek J."/>
            <person name="Nedelnik J."/>
            <person name="Repkova J."/>
        </authorList>
    </citation>
    <scope>NUCLEOTIDE SEQUENCE [LARGE SCALE GENOMIC DNA]</scope>
    <source>
        <strain evidence="3">cv. 10/8</strain>
        <tissue evidence="2">Leaf</tissue>
    </source>
</reference>
<feature type="non-terminal residue" evidence="2">
    <location>
        <position position="232"/>
    </location>
</feature>
<evidence type="ECO:0000313" key="3">
    <source>
        <dbReference type="Proteomes" id="UP000265520"/>
    </source>
</evidence>
<organism evidence="2 3">
    <name type="scientific">Trifolium medium</name>
    <dbReference type="NCBI Taxonomy" id="97028"/>
    <lineage>
        <taxon>Eukaryota</taxon>
        <taxon>Viridiplantae</taxon>
        <taxon>Streptophyta</taxon>
        <taxon>Embryophyta</taxon>
        <taxon>Tracheophyta</taxon>
        <taxon>Spermatophyta</taxon>
        <taxon>Magnoliopsida</taxon>
        <taxon>eudicotyledons</taxon>
        <taxon>Gunneridae</taxon>
        <taxon>Pentapetalae</taxon>
        <taxon>rosids</taxon>
        <taxon>fabids</taxon>
        <taxon>Fabales</taxon>
        <taxon>Fabaceae</taxon>
        <taxon>Papilionoideae</taxon>
        <taxon>50 kb inversion clade</taxon>
        <taxon>NPAAA clade</taxon>
        <taxon>Hologalegina</taxon>
        <taxon>IRL clade</taxon>
        <taxon>Trifolieae</taxon>
        <taxon>Trifolium</taxon>
    </lineage>
</organism>
<name>A0A392PPA2_9FABA</name>
<sequence length="232" mass="25939">MKQSKCLLAQRKLEYLGHVVSVDGVCPDPSKIQAMLDWPPPKNLTALRGFLGLTGFYRKFIQGYASIATPLTALLRKDSFIWTPEATIAFNALKLAMTKAPTLALPDFTQPFILETDASGIAMGAVLMQNSHPIAFFSKPFCPRLCKASTYICELHAITTAVKKWRQYLLGHKFIIYTDHQSLKELLTQVVQTPEQQIYLPKLMGYGYTIHYKTGKTNLVADALSRLPETPS</sequence>
<dbReference type="Pfam" id="PF17919">
    <property type="entry name" value="RT_RNaseH_2"/>
    <property type="match status" value="1"/>
</dbReference>
<dbReference type="AlphaFoldDB" id="A0A392PPA2"/>